<feature type="signal peptide" evidence="2">
    <location>
        <begin position="1"/>
        <end position="30"/>
    </location>
</feature>
<organism evidence="3 4">
    <name type="scientific">Novosphingobium arvoryzae</name>
    <dbReference type="NCBI Taxonomy" id="1256514"/>
    <lineage>
        <taxon>Bacteria</taxon>
        <taxon>Pseudomonadati</taxon>
        <taxon>Pseudomonadota</taxon>
        <taxon>Alphaproteobacteria</taxon>
        <taxon>Sphingomonadales</taxon>
        <taxon>Sphingomonadaceae</taxon>
        <taxon>Novosphingobium</taxon>
    </lineage>
</organism>
<dbReference type="RefSeq" id="WP_189542390.1">
    <property type="nucleotide sequence ID" value="NZ_BMZD01000007.1"/>
</dbReference>
<evidence type="ECO:0000256" key="1">
    <source>
        <dbReference type="SAM" id="MobiDB-lite"/>
    </source>
</evidence>
<dbReference type="PROSITE" id="PS51318">
    <property type="entry name" value="TAT"/>
    <property type="match status" value="1"/>
</dbReference>
<accession>A0A918RQ29</accession>
<protein>
    <recommendedName>
        <fullName evidence="5">Lipoprotein</fullName>
    </recommendedName>
</protein>
<feature type="compositionally biased region" description="Basic and acidic residues" evidence="1">
    <location>
        <begin position="52"/>
        <end position="63"/>
    </location>
</feature>
<keyword evidence="4" id="KW-1185">Reference proteome</keyword>
<reference evidence="3" key="1">
    <citation type="journal article" date="2014" name="Int. J. Syst. Evol. Microbiol.">
        <title>Complete genome sequence of Corynebacterium casei LMG S-19264T (=DSM 44701T), isolated from a smear-ripened cheese.</title>
        <authorList>
            <consortium name="US DOE Joint Genome Institute (JGI-PGF)"/>
            <person name="Walter F."/>
            <person name="Albersmeier A."/>
            <person name="Kalinowski J."/>
            <person name="Ruckert C."/>
        </authorList>
    </citation>
    <scope>NUCLEOTIDE SEQUENCE</scope>
    <source>
        <strain evidence="3">KCTC 32422</strain>
    </source>
</reference>
<proteinExistence type="predicted"/>
<evidence type="ECO:0000313" key="4">
    <source>
        <dbReference type="Proteomes" id="UP000634139"/>
    </source>
</evidence>
<feature type="region of interest" description="Disordered" evidence="1">
    <location>
        <begin position="52"/>
        <end position="90"/>
    </location>
</feature>
<dbReference type="PROSITE" id="PS51257">
    <property type="entry name" value="PROKAR_LIPOPROTEIN"/>
    <property type="match status" value="1"/>
</dbReference>
<dbReference type="Proteomes" id="UP000634139">
    <property type="component" value="Unassembled WGS sequence"/>
</dbReference>
<reference evidence="3" key="2">
    <citation type="submission" date="2020-09" db="EMBL/GenBank/DDBJ databases">
        <authorList>
            <person name="Sun Q."/>
            <person name="Kim S."/>
        </authorList>
    </citation>
    <scope>NUCLEOTIDE SEQUENCE</scope>
    <source>
        <strain evidence="3">KCTC 32422</strain>
    </source>
</reference>
<dbReference type="AlphaFoldDB" id="A0A918RQ29"/>
<dbReference type="EMBL" id="BMZD01000007">
    <property type="protein sequence ID" value="GHA04383.1"/>
    <property type="molecule type" value="Genomic_DNA"/>
</dbReference>
<evidence type="ECO:0008006" key="5">
    <source>
        <dbReference type="Google" id="ProtNLM"/>
    </source>
</evidence>
<name>A0A918RQ29_9SPHN</name>
<feature type="chain" id="PRO_5036904678" description="Lipoprotein" evidence="2">
    <location>
        <begin position="31"/>
        <end position="90"/>
    </location>
</feature>
<sequence>MNQNKNSRRTALALAAPVAAALLLAGCSNRDEKLAEAIATANAAADRAEQAAKRAEAAAKHSAAETPTETVINEVEPDDTAPDEDPAPAE</sequence>
<feature type="compositionally biased region" description="Acidic residues" evidence="1">
    <location>
        <begin position="75"/>
        <end position="90"/>
    </location>
</feature>
<evidence type="ECO:0000256" key="2">
    <source>
        <dbReference type="SAM" id="SignalP"/>
    </source>
</evidence>
<comment type="caution">
    <text evidence="3">The sequence shown here is derived from an EMBL/GenBank/DDBJ whole genome shotgun (WGS) entry which is preliminary data.</text>
</comment>
<gene>
    <name evidence="3" type="ORF">GCM10011617_26790</name>
</gene>
<evidence type="ECO:0000313" key="3">
    <source>
        <dbReference type="EMBL" id="GHA04383.1"/>
    </source>
</evidence>
<dbReference type="InterPro" id="IPR006311">
    <property type="entry name" value="TAT_signal"/>
</dbReference>
<keyword evidence="2" id="KW-0732">Signal</keyword>